<gene>
    <name evidence="2" type="ORF">OPV22_001462</name>
</gene>
<protein>
    <recommendedName>
        <fullName evidence="1">DUF3700 domain-containing protein</fullName>
    </recommendedName>
</protein>
<dbReference type="AlphaFoldDB" id="A0AAV8RUS1"/>
<dbReference type="InterPro" id="IPR044828">
    <property type="entry name" value="TSJT1-like"/>
</dbReference>
<proteinExistence type="predicted"/>
<evidence type="ECO:0000313" key="2">
    <source>
        <dbReference type="EMBL" id="KAJ8511028.1"/>
    </source>
</evidence>
<dbReference type="PANTHER" id="PTHR45952:SF5">
    <property type="entry name" value="ALUMINUM INDUCED PROTEIN WITH YGL AND LRDR MOTIFS"/>
    <property type="match status" value="1"/>
</dbReference>
<name>A0AAV8RUS1_ENSVE</name>
<dbReference type="PANTHER" id="PTHR45952">
    <property type="entry name" value="ALUMINUM INDUCED PROTEIN WITH YGL AND LRDR MOTIFS"/>
    <property type="match status" value="1"/>
</dbReference>
<dbReference type="InterPro" id="IPR024286">
    <property type="entry name" value="DUF3700"/>
</dbReference>
<evidence type="ECO:0000259" key="1">
    <source>
        <dbReference type="SMART" id="SM01172"/>
    </source>
</evidence>
<dbReference type="EMBL" id="JAQQAF010000001">
    <property type="protein sequence ID" value="KAJ8511028.1"/>
    <property type="molecule type" value="Genomic_DNA"/>
</dbReference>
<dbReference type="SMART" id="SM01172">
    <property type="entry name" value="DUF3700"/>
    <property type="match status" value="1"/>
</dbReference>
<dbReference type="InterPro" id="IPR029055">
    <property type="entry name" value="Ntn_hydrolases_N"/>
</dbReference>
<feature type="domain" description="DUF3700" evidence="1">
    <location>
        <begin position="2"/>
        <end position="226"/>
    </location>
</feature>
<evidence type="ECO:0000313" key="3">
    <source>
        <dbReference type="Proteomes" id="UP001222027"/>
    </source>
</evidence>
<dbReference type="Gene3D" id="3.60.20.10">
    <property type="entry name" value="Glutamine Phosphoribosylpyrophosphate, subunit 1, domain 1"/>
    <property type="match status" value="1"/>
</dbReference>
<dbReference type="Pfam" id="PF12481">
    <property type="entry name" value="DUF3700"/>
    <property type="match status" value="1"/>
</dbReference>
<dbReference type="SUPFAM" id="SSF56235">
    <property type="entry name" value="N-terminal nucleophile aminohydrolases (Ntn hydrolases)"/>
    <property type="match status" value="1"/>
</dbReference>
<accession>A0AAV8RUS1</accession>
<dbReference type="Proteomes" id="UP001222027">
    <property type="component" value="Unassembled WGS sequence"/>
</dbReference>
<reference evidence="2 3" key="1">
    <citation type="submission" date="2022-12" db="EMBL/GenBank/DDBJ databases">
        <title>Chromosome-scale assembly of the Ensete ventricosum genome.</title>
        <authorList>
            <person name="Dussert Y."/>
            <person name="Stocks J."/>
            <person name="Wendawek A."/>
            <person name="Woldeyes F."/>
            <person name="Nichols R.A."/>
            <person name="Borrell J.S."/>
        </authorList>
    </citation>
    <scope>NUCLEOTIDE SEQUENCE [LARGE SCALE GENOMIC DNA]</scope>
    <source>
        <strain evidence="3">cv. Maze</strain>
        <tissue evidence="2">Seeds</tissue>
    </source>
</reference>
<organism evidence="2 3">
    <name type="scientific">Ensete ventricosum</name>
    <name type="common">Abyssinian banana</name>
    <name type="synonym">Musa ensete</name>
    <dbReference type="NCBI Taxonomy" id="4639"/>
    <lineage>
        <taxon>Eukaryota</taxon>
        <taxon>Viridiplantae</taxon>
        <taxon>Streptophyta</taxon>
        <taxon>Embryophyta</taxon>
        <taxon>Tracheophyta</taxon>
        <taxon>Spermatophyta</taxon>
        <taxon>Magnoliopsida</taxon>
        <taxon>Liliopsida</taxon>
        <taxon>Zingiberales</taxon>
        <taxon>Musaceae</taxon>
        <taxon>Ensete</taxon>
    </lineage>
</organism>
<keyword evidence="3" id="KW-1185">Reference proteome</keyword>
<comment type="caution">
    <text evidence="2">The sequence shown here is derived from an EMBL/GenBank/DDBJ whole genome shotgun (WGS) entry which is preliminary data.</text>
</comment>
<sequence length="233" mass="25162">MLGVFSGDVVDVPAELMAAGSRTPCPKTQALELVNRFVGSTRGVVLLKFGGVARLAFRPVGQAFIRTRFVTEDAIQCLFKGVLTNLASLRQLYGLRKCHDEAATVIEAYKVLRDQSPDPPSSLLSHLSGSFAFVLFDMMSSSILVASDVDGMVVRLFWGITSDGFLAFSDDLELLKRSCGKSLAPFPQGCFYSNTLGGLKSYGSPGDRVIAVLENEEEIFGVTFKVERSADSG</sequence>